<dbReference type="OrthoDB" id="25514at2157"/>
<evidence type="ECO:0000313" key="7">
    <source>
        <dbReference type="EMBL" id="GGP18886.1"/>
    </source>
</evidence>
<dbReference type="Gene3D" id="3.60.120.10">
    <property type="entry name" value="Anthranilate synthase"/>
    <property type="match status" value="1"/>
</dbReference>
<keyword evidence="4" id="KW-0028">Amino-acid biosynthesis</keyword>
<dbReference type="UniPathway" id="UPA00035">
    <property type="reaction ID" value="UER00040"/>
</dbReference>
<sequence length="413" mass="45870">MKVPLNELPPPRELADKLVDAGEDPVMLLEGSGEKSRFSVVAWGMDDRLEATDSLYDDLKRMVRRLGGLEDGRIAIGYLSYEAVLLMEDYARSFMKPLPGWPLGEFVVPSNVVVYDNALRRAYVNAKLEDLGHGDHSLRLGEMVRGTRREDYERWVGEAIEDIRSGEAFQIVLSRFEEYGFSGNLFPLYSALADLNPSPYMFYLRMGPRVLLGSSPEMLIEVDGGRAVTKPIAGTRPRGLDPREDLRLEEDLLSSEKELAEHTMLVDLARNDLGRVCRFGTVRVREMYSVEKYESVQHIVSTVEGVLERGSDVVDALFATFPAGTVSGAPKPRAMELIAKYEGEPRGPYAGAVGFLHGNGGEFAITIRSLFASGGVARLQAGAGVVFDSVPRLEYEETEHKLGSLRRVMKSWT</sequence>
<comment type="catalytic activity">
    <reaction evidence="5">
        <text>chorismate + L-glutamine = anthranilate + pyruvate + L-glutamate + H(+)</text>
        <dbReference type="Rhea" id="RHEA:21732"/>
        <dbReference type="ChEBI" id="CHEBI:15361"/>
        <dbReference type="ChEBI" id="CHEBI:15378"/>
        <dbReference type="ChEBI" id="CHEBI:16567"/>
        <dbReference type="ChEBI" id="CHEBI:29748"/>
        <dbReference type="ChEBI" id="CHEBI:29985"/>
        <dbReference type="ChEBI" id="CHEBI:58359"/>
        <dbReference type="EC" id="4.1.3.27"/>
    </reaction>
</comment>
<dbReference type="InterPro" id="IPR005801">
    <property type="entry name" value="ADC_synthase"/>
</dbReference>
<name>A0A830GSL7_9CREN</name>
<reference evidence="7" key="2">
    <citation type="submission" date="2020-09" db="EMBL/GenBank/DDBJ databases">
        <authorList>
            <person name="Sun Q."/>
            <person name="Ohkuma M."/>
        </authorList>
    </citation>
    <scope>NUCLEOTIDE SEQUENCE</scope>
    <source>
        <strain evidence="7">JCM 10088</strain>
    </source>
</reference>
<dbReference type="PANTHER" id="PTHR11236:SF9">
    <property type="entry name" value="ANTHRANILATE SYNTHASE COMPONENT 1"/>
    <property type="match status" value="1"/>
</dbReference>
<keyword evidence="4" id="KW-0822">Tryptophan biosynthesis</keyword>
<keyword evidence="4" id="KW-0057">Aromatic amino acid biosynthesis</keyword>
<reference evidence="7" key="1">
    <citation type="journal article" date="2014" name="Int. J. Syst. Evol. Microbiol.">
        <title>Complete genome sequence of Corynebacterium casei LMG S-19264T (=DSM 44701T), isolated from a smear-ripened cheese.</title>
        <authorList>
            <consortium name="US DOE Joint Genome Institute (JGI-PGF)"/>
            <person name="Walter F."/>
            <person name="Albersmeier A."/>
            <person name="Kalinowski J."/>
            <person name="Ruckert C."/>
        </authorList>
    </citation>
    <scope>NUCLEOTIDE SEQUENCE</scope>
    <source>
        <strain evidence="7">JCM 10088</strain>
    </source>
</reference>
<comment type="pathway">
    <text evidence="1">Amino-acid biosynthesis; L-tryptophan biosynthesis; L-tryptophan from chorismate: step 1/5.</text>
</comment>
<evidence type="ECO:0000259" key="6">
    <source>
        <dbReference type="Pfam" id="PF00425"/>
    </source>
</evidence>
<evidence type="ECO:0000256" key="1">
    <source>
        <dbReference type="ARBA" id="ARBA00004873"/>
    </source>
</evidence>
<dbReference type="AlphaFoldDB" id="A0A830GSL7"/>
<evidence type="ECO:0000256" key="5">
    <source>
        <dbReference type="ARBA" id="ARBA00047683"/>
    </source>
</evidence>
<accession>A0A830GSL7</accession>
<comment type="caution">
    <text evidence="7">The sequence shown here is derived from an EMBL/GenBank/DDBJ whole genome shotgun (WGS) entry which is preliminary data.</text>
</comment>
<gene>
    <name evidence="7" type="ORF">GCM10007981_00340</name>
</gene>
<dbReference type="PANTHER" id="PTHR11236">
    <property type="entry name" value="AMINOBENZOATE/ANTHRANILATE SYNTHASE"/>
    <property type="match status" value="1"/>
</dbReference>
<dbReference type="SUPFAM" id="SSF56322">
    <property type="entry name" value="ADC synthase"/>
    <property type="match status" value="1"/>
</dbReference>
<dbReference type="InterPro" id="IPR019999">
    <property type="entry name" value="Anth_synth_I-like"/>
</dbReference>
<dbReference type="RefSeq" id="WP_188595466.1">
    <property type="nucleotide sequence ID" value="NZ_BMNL01000001.1"/>
</dbReference>
<dbReference type="EMBL" id="BMNL01000001">
    <property type="protein sequence ID" value="GGP18886.1"/>
    <property type="molecule type" value="Genomic_DNA"/>
</dbReference>
<keyword evidence="8" id="KW-1185">Reference proteome</keyword>
<evidence type="ECO:0000256" key="2">
    <source>
        <dbReference type="ARBA" id="ARBA00009562"/>
    </source>
</evidence>
<evidence type="ECO:0000256" key="4">
    <source>
        <dbReference type="ARBA" id="ARBA00022822"/>
    </source>
</evidence>
<dbReference type="Pfam" id="PF00425">
    <property type="entry name" value="Chorismate_bind"/>
    <property type="match status" value="1"/>
</dbReference>
<dbReference type="EC" id="4.1.3.27" evidence="3"/>
<organism evidence="7 8">
    <name type="scientific">Thermocladium modestius</name>
    <dbReference type="NCBI Taxonomy" id="62609"/>
    <lineage>
        <taxon>Archaea</taxon>
        <taxon>Thermoproteota</taxon>
        <taxon>Thermoprotei</taxon>
        <taxon>Thermoproteales</taxon>
        <taxon>Thermoproteaceae</taxon>
        <taxon>Thermocladium</taxon>
    </lineage>
</organism>
<evidence type="ECO:0000313" key="8">
    <source>
        <dbReference type="Proteomes" id="UP000610960"/>
    </source>
</evidence>
<dbReference type="Proteomes" id="UP000610960">
    <property type="component" value="Unassembled WGS sequence"/>
</dbReference>
<comment type="similarity">
    <text evidence="2">Belongs to the anthranilate synthase component I family.</text>
</comment>
<feature type="domain" description="Chorismate-utilising enzyme C-terminal" evidence="6">
    <location>
        <begin position="149"/>
        <end position="401"/>
    </location>
</feature>
<protein>
    <recommendedName>
        <fullName evidence="3">anthranilate synthase</fullName>
        <ecNumber evidence="3">4.1.3.27</ecNumber>
    </recommendedName>
</protein>
<dbReference type="InterPro" id="IPR015890">
    <property type="entry name" value="Chorismate_C"/>
</dbReference>
<proteinExistence type="inferred from homology"/>
<dbReference type="GO" id="GO:0000162">
    <property type="term" value="P:L-tryptophan biosynthetic process"/>
    <property type="evidence" value="ECO:0007669"/>
    <property type="project" value="UniProtKB-UniPathway"/>
</dbReference>
<evidence type="ECO:0000256" key="3">
    <source>
        <dbReference type="ARBA" id="ARBA00012266"/>
    </source>
</evidence>
<dbReference type="PRINTS" id="PR00095">
    <property type="entry name" value="ANTSNTHASEI"/>
</dbReference>
<dbReference type="GO" id="GO:0004049">
    <property type="term" value="F:anthranilate synthase activity"/>
    <property type="evidence" value="ECO:0007669"/>
    <property type="project" value="UniProtKB-EC"/>
</dbReference>